<accession>A0ABW0X9J7</accession>
<gene>
    <name evidence="1" type="ORF">ACFP3U_23675</name>
</gene>
<evidence type="ECO:0000313" key="1">
    <source>
        <dbReference type="EMBL" id="MFC5665964.1"/>
    </source>
</evidence>
<dbReference type="EMBL" id="JBHSOF010000034">
    <property type="protein sequence ID" value="MFC5665964.1"/>
    <property type="molecule type" value="Genomic_DNA"/>
</dbReference>
<comment type="caution">
    <text evidence="1">The sequence shown here is derived from an EMBL/GenBank/DDBJ whole genome shotgun (WGS) entry which is preliminary data.</text>
</comment>
<keyword evidence="2" id="KW-1185">Reference proteome</keyword>
<dbReference type="Proteomes" id="UP001595975">
    <property type="component" value="Unassembled WGS sequence"/>
</dbReference>
<proteinExistence type="predicted"/>
<sequence>MTRTLILLNGSGVSLRWRSWAWFSSVGMVVRWSCPRASRLNGGEESAG</sequence>
<protein>
    <submittedName>
        <fullName evidence="1">Uncharacterized protein</fullName>
    </submittedName>
</protein>
<reference evidence="2" key="1">
    <citation type="journal article" date="2019" name="Int. J. Syst. Evol. Microbiol.">
        <title>The Global Catalogue of Microorganisms (GCM) 10K type strain sequencing project: providing services to taxonomists for standard genome sequencing and annotation.</title>
        <authorList>
            <consortium name="The Broad Institute Genomics Platform"/>
            <consortium name="The Broad Institute Genome Sequencing Center for Infectious Disease"/>
            <person name="Wu L."/>
            <person name="Ma J."/>
        </authorList>
    </citation>
    <scope>NUCLEOTIDE SEQUENCE [LARGE SCALE GENOMIC DNA]</scope>
    <source>
        <strain evidence="2">CGMCC 4.1437</strain>
    </source>
</reference>
<dbReference type="RefSeq" id="WP_380227725.1">
    <property type="nucleotide sequence ID" value="NZ_JBHSOF010000034.1"/>
</dbReference>
<evidence type="ECO:0000313" key="2">
    <source>
        <dbReference type="Proteomes" id="UP001595975"/>
    </source>
</evidence>
<name>A0ABW0X9J7_9ACTN</name>
<organism evidence="1 2">
    <name type="scientific">Kitasatospora misakiensis</name>
    <dbReference type="NCBI Taxonomy" id="67330"/>
    <lineage>
        <taxon>Bacteria</taxon>
        <taxon>Bacillati</taxon>
        <taxon>Actinomycetota</taxon>
        <taxon>Actinomycetes</taxon>
        <taxon>Kitasatosporales</taxon>
        <taxon>Streptomycetaceae</taxon>
        <taxon>Kitasatospora</taxon>
    </lineage>
</organism>